<dbReference type="AlphaFoldDB" id="A0A183V3E8"/>
<accession>A0A183V3E8</accession>
<proteinExistence type="predicted"/>
<protein>
    <submittedName>
        <fullName evidence="2">PARP alpha-helical domain-containing protein</fullName>
    </submittedName>
</protein>
<organism evidence="1 2">
    <name type="scientific">Toxocara canis</name>
    <name type="common">Canine roundworm</name>
    <dbReference type="NCBI Taxonomy" id="6265"/>
    <lineage>
        <taxon>Eukaryota</taxon>
        <taxon>Metazoa</taxon>
        <taxon>Ecdysozoa</taxon>
        <taxon>Nematoda</taxon>
        <taxon>Chromadorea</taxon>
        <taxon>Rhabditida</taxon>
        <taxon>Spirurina</taxon>
        <taxon>Ascaridomorpha</taxon>
        <taxon>Ascaridoidea</taxon>
        <taxon>Toxocaridae</taxon>
        <taxon>Toxocara</taxon>
    </lineage>
</organism>
<dbReference type="Proteomes" id="UP000050794">
    <property type="component" value="Unassembled WGS sequence"/>
</dbReference>
<keyword evidence="1" id="KW-1185">Reference proteome</keyword>
<name>A0A183V3E8_TOXCA</name>
<evidence type="ECO:0000313" key="1">
    <source>
        <dbReference type="Proteomes" id="UP000050794"/>
    </source>
</evidence>
<evidence type="ECO:0000313" key="2">
    <source>
        <dbReference type="WBParaSite" id="TCNE_0001526901-mRNA-1"/>
    </source>
</evidence>
<reference evidence="2" key="1">
    <citation type="submission" date="2016-06" db="UniProtKB">
        <authorList>
            <consortium name="WormBaseParasite"/>
        </authorList>
    </citation>
    <scope>IDENTIFICATION</scope>
</reference>
<dbReference type="WBParaSite" id="TCNE_0001526901-mRNA-1">
    <property type="protein sequence ID" value="TCNE_0001526901-mRNA-1"/>
    <property type="gene ID" value="TCNE_0001526901"/>
</dbReference>
<sequence>LLLLKVVKRAHRLEAKSAGVGDASTIANLAPLFTAFMKAYEKEEVPRNGYSIHGPHVLALSELIAETINLNNRLSELSVGNRRELFLAEQTSAERTFNQLSFSEMNIALNADLKFLKELNYTAPYVYPALALLAAQLQQMNMLVEQLKSHAR</sequence>